<proteinExistence type="predicted"/>
<name>A0A0A9GGD7_ARUDO</name>
<keyword evidence="1" id="KW-1133">Transmembrane helix</keyword>
<reference evidence="2" key="2">
    <citation type="journal article" date="2015" name="Data Brief">
        <title>Shoot transcriptome of the giant reed, Arundo donax.</title>
        <authorList>
            <person name="Barrero R.A."/>
            <person name="Guerrero F.D."/>
            <person name="Moolhuijzen P."/>
            <person name="Goolsby J.A."/>
            <person name="Tidwell J."/>
            <person name="Bellgard S.E."/>
            <person name="Bellgard M.I."/>
        </authorList>
    </citation>
    <scope>NUCLEOTIDE SEQUENCE</scope>
    <source>
        <tissue evidence="2">Shoot tissue taken approximately 20 cm above the soil surface</tissue>
    </source>
</reference>
<reference evidence="2" key="1">
    <citation type="submission" date="2014-09" db="EMBL/GenBank/DDBJ databases">
        <authorList>
            <person name="Magalhaes I.L.F."/>
            <person name="Oliveira U."/>
            <person name="Santos F.R."/>
            <person name="Vidigal T.H.D.A."/>
            <person name="Brescovit A.D."/>
            <person name="Santos A.J."/>
        </authorList>
    </citation>
    <scope>NUCLEOTIDE SEQUENCE</scope>
    <source>
        <tissue evidence="2">Shoot tissue taken approximately 20 cm above the soil surface</tissue>
    </source>
</reference>
<keyword evidence="1" id="KW-0472">Membrane</keyword>
<feature type="transmembrane region" description="Helical" evidence="1">
    <location>
        <begin position="62"/>
        <end position="81"/>
    </location>
</feature>
<accession>A0A0A9GGD7</accession>
<protein>
    <submittedName>
        <fullName evidence="2">Uncharacterized protein</fullName>
    </submittedName>
</protein>
<dbReference type="EMBL" id="GBRH01178153">
    <property type="protein sequence ID" value="JAE19743.1"/>
    <property type="molecule type" value="Transcribed_RNA"/>
</dbReference>
<dbReference type="AlphaFoldDB" id="A0A0A9GGD7"/>
<keyword evidence="1" id="KW-0812">Transmembrane</keyword>
<evidence type="ECO:0000256" key="1">
    <source>
        <dbReference type="SAM" id="Phobius"/>
    </source>
</evidence>
<sequence>MQEPLKSLYPFPVDVIETRMWCWCLAVGVTNCGEDRTHGETKLQTTGLDHGPCCQQHGICTVYTMFMVLAFAVILLLTLYLQVKIVQIPLCTWRPFIGCSQGCFVHVKRTFEVHANLSGRMKPRFPQPHYTLLKAVILC</sequence>
<organism evidence="2">
    <name type="scientific">Arundo donax</name>
    <name type="common">Giant reed</name>
    <name type="synonym">Donax arundinaceus</name>
    <dbReference type="NCBI Taxonomy" id="35708"/>
    <lineage>
        <taxon>Eukaryota</taxon>
        <taxon>Viridiplantae</taxon>
        <taxon>Streptophyta</taxon>
        <taxon>Embryophyta</taxon>
        <taxon>Tracheophyta</taxon>
        <taxon>Spermatophyta</taxon>
        <taxon>Magnoliopsida</taxon>
        <taxon>Liliopsida</taxon>
        <taxon>Poales</taxon>
        <taxon>Poaceae</taxon>
        <taxon>PACMAD clade</taxon>
        <taxon>Arundinoideae</taxon>
        <taxon>Arundineae</taxon>
        <taxon>Arundo</taxon>
    </lineage>
</organism>
<evidence type="ECO:0000313" key="2">
    <source>
        <dbReference type="EMBL" id="JAE19743.1"/>
    </source>
</evidence>